<dbReference type="PROSITE" id="PS51471">
    <property type="entry name" value="FE2OG_OXY"/>
    <property type="match status" value="1"/>
</dbReference>
<name>A0A2G5FBI8_AQUCA</name>
<keyword evidence="10" id="KW-1185">Reference proteome</keyword>
<evidence type="ECO:0000313" key="9">
    <source>
        <dbReference type="EMBL" id="PIA65325.1"/>
    </source>
</evidence>
<evidence type="ECO:0000256" key="1">
    <source>
        <dbReference type="ARBA" id="ARBA00001961"/>
    </source>
</evidence>
<dbReference type="OrthoDB" id="288590at2759"/>
<accession>A0A2G5FBI8</accession>
<evidence type="ECO:0000256" key="6">
    <source>
        <dbReference type="ARBA" id="ARBA00066695"/>
    </source>
</evidence>
<evidence type="ECO:0000256" key="2">
    <source>
        <dbReference type="ARBA" id="ARBA00022723"/>
    </source>
</evidence>
<dbReference type="FunCoup" id="A0A2G5FBI8">
    <property type="interactions" value="20"/>
</dbReference>
<dbReference type="Pfam" id="PF14226">
    <property type="entry name" value="DIOX_N"/>
    <property type="match status" value="1"/>
</dbReference>
<dbReference type="Gene3D" id="2.60.120.330">
    <property type="entry name" value="B-lactam Antibiotic, Isopenicillin N Synthase, Chain"/>
    <property type="match status" value="1"/>
</dbReference>
<comment type="similarity">
    <text evidence="7">Belongs to the iron/ascorbate-dependent oxidoreductase family.</text>
</comment>
<dbReference type="InterPro" id="IPR027443">
    <property type="entry name" value="IPNS-like_sf"/>
</dbReference>
<comment type="cofactor">
    <cofactor evidence="1">
        <name>L-ascorbate</name>
        <dbReference type="ChEBI" id="CHEBI:38290"/>
    </cofactor>
</comment>
<dbReference type="EC" id="1.14.11.15" evidence="6"/>
<dbReference type="PANTHER" id="PTHR47990">
    <property type="entry name" value="2-OXOGLUTARATE (2OG) AND FE(II)-DEPENDENT OXYGENASE SUPERFAMILY PROTEIN-RELATED"/>
    <property type="match status" value="1"/>
</dbReference>
<keyword evidence="3" id="KW-0223">Dioxygenase</keyword>
<keyword evidence="2 7" id="KW-0479">Metal-binding</keyword>
<feature type="domain" description="Fe2OG dioxygenase" evidence="8">
    <location>
        <begin position="203"/>
        <end position="304"/>
    </location>
</feature>
<dbReference type="InterPro" id="IPR044861">
    <property type="entry name" value="IPNS-like_FE2OG_OXY"/>
</dbReference>
<dbReference type="InParanoid" id="A0A2G5FBI8"/>
<protein>
    <recommendedName>
        <fullName evidence="6">gibberellin 3beta-dioxygenase</fullName>
        <ecNumber evidence="6">1.14.11.15</ecNumber>
    </recommendedName>
</protein>
<gene>
    <name evidence="9" type="ORF">AQUCO_00100654v1</name>
</gene>
<dbReference type="InterPro" id="IPR026992">
    <property type="entry name" value="DIOX_N"/>
</dbReference>
<dbReference type="GO" id="GO:0046872">
    <property type="term" value="F:metal ion binding"/>
    <property type="evidence" value="ECO:0007669"/>
    <property type="project" value="UniProtKB-KW"/>
</dbReference>
<sequence>MPVKLSEVFKTHPVCLHHDFIDLYSVKEVPDSYKWPQVVDYPSDQDLYDVESVPIIDLMDPSAANLVVHACQTWGFFQVTNHGIPIHLLEDMEFEGRHLFQLPAQQKLKAARPPNGMSGYGRAHISCFFPKLMWSEGFTIVGSPIEQARQLWPLGYKTFCEVVEEYKKEMKELSTRLIWIILGSLGITEDEMSWAGPKSKSECLCAALHLNSYPPCPDPRIAMGLAPHTDTSLLTVLYQTSTSGLQVLREGGRWVTVPPKSGTLVVNVGDLLQILSNGRFRSVFHRAVVHQTHHRLSFAYFFGPPSHVQISALSKLKDQKRTPLYHPVTSDEFLRVK</sequence>
<dbReference type="EMBL" id="KZ305018">
    <property type="protein sequence ID" value="PIA65325.1"/>
    <property type="molecule type" value="Genomic_DNA"/>
</dbReference>
<dbReference type="SUPFAM" id="SSF51197">
    <property type="entry name" value="Clavaminate synthase-like"/>
    <property type="match status" value="1"/>
</dbReference>
<evidence type="ECO:0000256" key="4">
    <source>
        <dbReference type="ARBA" id="ARBA00023002"/>
    </source>
</evidence>
<dbReference type="FunFam" id="2.60.120.330:FF:000013">
    <property type="entry name" value="Gibberellin 3-beta-dioxygenase 1"/>
    <property type="match status" value="1"/>
</dbReference>
<evidence type="ECO:0000256" key="7">
    <source>
        <dbReference type="RuleBase" id="RU003682"/>
    </source>
</evidence>
<dbReference type="Proteomes" id="UP000230069">
    <property type="component" value="Unassembled WGS sequence"/>
</dbReference>
<keyword evidence="5 7" id="KW-0408">Iron</keyword>
<evidence type="ECO:0000256" key="3">
    <source>
        <dbReference type="ARBA" id="ARBA00022964"/>
    </source>
</evidence>
<dbReference type="InterPro" id="IPR050231">
    <property type="entry name" value="Iron_ascorbate_oxido_reductase"/>
</dbReference>
<proteinExistence type="inferred from homology"/>
<organism evidence="9 10">
    <name type="scientific">Aquilegia coerulea</name>
    <name type="common">Rocky mountain columbine</name>
    <dbReference type="NCBI Taxonomy" id="218851"/>
    <lineage>
        <taxon>Eukaryota</taxon>
        <taxon>Viridiplantae</taxon>
        <taxon>Streptophyta</taxon>
        <taxon>Embryophyta</taxon>
        <taxon>Tracheophyta</taxon>
        <taxon>Spermatophyta</taxon>
        <taxon>Magnoliopsida</taxon>
        <taxon>Ranunculales</taxon>
        <taxon>Ranunculaceae</taxon>
        <taxon>Thalictroideae</taxon>
        <taxon>Aquilegia</taxon>
    </lineage>
</organism>
<dbReference type="GO" id="GO:0009686">
    <property type="term" value="P:gibberellin biosynthetic process"/>
    <property type="evidence" value="ECO:0007669"/>
    <property type="project" value="UniProtKB-ARBA"/>
</dbReference>
<dbReference type="STRING" id="218851.A0A2G5FBI8"/>
<evidence type="ECO:0000256" key="5">
    <source>
        <dbReference type="ARBA" id="ARBA00023004"/>
    </source>
</evidence>
<dbReference type="Pfam" id="PF03171">
    <property type="entry name" value="2OG-FeII_Oxy"/>
    <property type="match status" value="1"/>
</dbReference>
<dbReference type="GO" id="GO:0016707">
    <property type="term" value="F:gibberellin 3-beta-dioxygenase activity"/>
    <property type="evidence" value="ECO:0007669"/>
    <property type="project" value="UniProtKB-EC"/>
</dbReference>
<keyword evidence="4 7" id="KW-0560">Oxidoreductase</keyword>
<dbReference type="AlphaFoldDB" id="A0A2G5FBI8"/>
<dbReference type="InterPro" id="IPR005123">
    <property type="entry name" value="Oxoglu/Fe-dep_dioxygenase_dom"/>
</dbReference>
<evidence type="ECO:0000313" key="10">
    <source>
        <dbReference type="Proteomes" id="UP000230069"/>
    </source>
</evidence>
<evidence type="ECO:0000259" key="8">
    <source>
        <dbReference type="PROSITE" id="PS51471"/>
    </source>
</evidence>
<reference evidence="9 10" key="1">
    <citation type="submission" date="2017-09" db="EMBL/GenBank/DDBJ databases">
        <title>WGS assembly of Aquilegia coerulea Goldsmith.</title>
        <authorList>
            <person name="Hodges S."/>
            <person name="Kramer E."/>
            <person name="Nordborg M."/>
            <person name="Tomkins J."/>
            <person name="Borevitz J."/>
            <person name="Derieg N."/>
            <person name="Yan J."/>
            <person name="Mihaltcheva S."/>
            <person name="Hayes R.D."/>
            <person name="Rokhsar D."/>
        </authorList>
    </citation>
    <scope>NUCLEOTIDE SEQUENCE [LARGE SCALE GENOMIC DNA]</scope>
    <source>
        <strain evidence="10">cv. Goldsmith</strain>
    </source>
</reference>